<name>A0A1F7WNS9_9BACT</name>
<protein>
    <recommendedName>
        <fullName evidence="3">Sugar kinase</fullName>
    </recommendedName>
</protein>
<accession>A0A1F7WNS9</accession>
<dbReference type="InterPro" id="IPR000600">
    <property type="entry name" value="ROK"/>
</dbReference>
<sequence length="295" mass="31551">MKIFAALDIGGTFIKYGTVSEKGEVVTRFETPTEGRKGAAYLMDRICGIIDSLLKNTSEIAGIGISTAGIVDSDTGTIVYANDNFPGYAGVNVKATLEKKFEIPVLVNNDVNSAALAEHWVGSAMGVKTFFCMTVGTGIGGAILIDGKLFRGSNFMAAEVCYFNKKGRDEYYENRASVTALIDMVKKELDPAGAVDGVSIFNNINAGAAEYFEIFERWTDELSAGIANVICMFDPGLVLIGGGVSRQKIFIDAVRRKIKGLLPPVFVEGTVINAAGCGNDAGMIGSVYEFKNIKR</sequence>
<comment type="caution">
    <text evidence="1">The sequence shown here is derived from an EMBL/GenBank/DDBJ whole genome shotgun (WGS) entry which is preliminary data.</text>
</comment>
<organism evidence="1 2">
    <name type="scientific">Candidatus Wallbacteria bacterium GWC2_49_35</name>
    <dbReference type="NCBI Taxonomy" id="1817813"/>
    <lineage>
        <taxon>Bacteria</taxon>
        <taxon>Candidatus Walliibacteriota</taxon>
    </lineage>
</organism>
<dbReference type="Gene3D" id="3.30.420.40">
    <property type="match status" value="2"/>
</dbReference>
<dbReference type="EMBL" id="MGFH01000142">
    <property type="protein sequence ID" value="OGM04496.1"/>
    <property type="molecule type" value="Genomic_DNA"/>
</dbReference>
<dbReference type="Proteomes" id="UP000178735">
    <property type="component" value="Unassembled WGS sequence"/>
</dbReference>
<evidence type="ECO:0008006" key="3">
    <source>
        <dbReference type="Google" id="ProtNLM"/>
    </source>
</evidence>
<dbReference type="PANTHER" id="PTHR18964">
    <property type="entry name" value="ROK (REPRESSOR, ORF, KINASE) FAMILY"/>
    <property type="match status" value="1"/>
</dbReference>
<evidence type="ECO:0000313" key="1">
    <source>
        <dbReference type="EMBL" id="OGM04496.1"/>
    </source>
</evidence>
<proteinExistence type="predicted"/>
<reference evidence="1 2" key="1">
    <citation type="journal article" date="2016" name="Nat. Commun.">
        <title>Thousands of microbial genomes shed light on interconnected biogeochemical processes in an aquifer system.</title>
        <authorList>
            <person name="Anantharaman K."/>
            <person name="Brown C.T."/>
            <person name="Hug L.A."/>
            <person name="Sharon I."/>
            <person name="Castelle C.J."/>
            <person name="Probst A.J."/>
            <person name="Thomas B.C."/>
            <person name="Singh A."/>
            <person name="Wilkins M.J."/>
            <person name="Karaoz U."/>
            <person name="Brodie E.L."/>
            <person name="Williams K.H."/>
            <person name="Hubbard S.S."/>
            <person name="Banfield J.F."/>
        </authorList>
    </citation>
    <scope>NUCLEOTIDE SEQUENCE [LARGE SCALE GENOMIC DNA]</scope>
</reference>
<dbReference type="InterPro" id="IPR043129">
    <property type="entry name" value="ATPase_NBD"/>
</dbReference>
<gene>
    <name evidence="1" type="ORF">A2008_08160</name>
</gene>
<dbReference type="PANTHER" id="PTHR18964:SF165">
    <property type="entry name" value="BETA-GLUCOSIDE KINASE"/>
    <property type="match status" value="1"/>
</dbReference>
<dbReference type="Pfam" id="PF00480">
    <property type="entry name" value="ROK"/>
    <property type="match status" value="1"/>
</dbReference>
<dbReference type="CDD" id="cd24068">
    <property type="entry name" value="ASKHA_NBD_ROK_FnNanK-like"/>
    <property type="match status" value="1"/>
</dbReference>
<dbReference type="SUPFAM" id="SSF53067">
    <property type="entry name" value="Actin-like ATPase domain"/>
    <property type="match status" value="1"/>
</dbReference>
<dbReference type="STRING" id="1817813.A2008_08160"/>
<dbReference type="AlphaFoldDB" id="A0A1F7WNS9"/>
<evidence type="ECO:0000313" key="2">
    <source>
        <dbReference type="Proteomes" id="UP000178735"/>
    </source>
</evidence>